<dbReference type="Pfam" id="PF00730">
    <property type="entry name" value="HhH-GPD"/>
    <property type="match status" value="1"/>
</dbReference>
<evidence type="ECO:0000313" key="11">
    <source>
        <dbReference type="EMBL" id="OGG75173.1"/>
    </source>
</evidence>
<keyword evidence="7" id="KW-0411">Iron-sulfur</keyword>
<dbReference type="Gene3D" id="1.10.340.30">
    <property type="entry name" value="Hypothetical protein, domain 2"/>
    <property type="match status" value="1"/>
</dbReference>
<evidence type="ECO:0000256" key="1">
    <source>
        <dbReference type="ARBA" id="ARBA00001966"/>
    </source>
</evidence>
<keyword evidence="4" id="KW-0227">DNA damage</keyword>
<name>A0A1F6ENE7_9BACT</name>
<comment type="cofactor">
    <cofactor evidence="1">
        <name>[4Fe-4S] cluster</name>
        <dbReference type="ChEBI" id="CHEBI:49883"/>
    </cofactor>
</comment>
<dbReference type="PROSITE" id="PS01155">
    <property type="entry name" value="ENDONUCLEASE_III_2"/>
    <property type="match status" value="1"/>
</dbReference>
<reference evidence="11 12" key="1">
    <citation type="journal article" date="2016" name="Nat. Commun.">
        <title>Thousands of microbial genomes shed light on interconnected biogeochemical processes in an aquifer system.</title>
        <authorList>
            <person name="Anantharaman K."/>
            <person name="Brown C.T."/>
            <person name="Hug L.A."/>
            <person name="Sharon I."/>
            <person name="Castelle C.J."/>
            <person name="Probst A.J."/>
            <person name="Thomas B.C."/>
            <person name="Singh A."/>
            <person name="Wilkins M.J."/>
            <person name="Karaoz U."/>
            <person name="Brodie E.L."/>
            <person name="Williams K.H."/>
            <person name="Hubbard S.S."/>
            <person name="Banfield J.F."/>
        </authorList>
    </citation>
    <scope>NUCLEOTIDE SEQUENCE [LARGE SCALE GENOMIC DNA]</scope>
</reference>
<dbReference type="STRING" id="1798507.A3A34_02140"/>
<evidence type="ECO:0000256" key="5">
    <source>
        <dbReference type="ARBA" id="ARBA00022801"/>
    </source>
</evidence>
<organism evidence="11 12">
    <name type="scientific">Candidatus Kaiserbacteria bacterium RIFCSPLOWO2_01_FULL_50_24</name>
    <dbReference type="NCBI Taxonomy" id="1798507"/>
    <lineage>
        <taxon>Bacteria</taxon>
        <taxon>Candidatus Kaiseribacteriota</taxon>
    </lineage>
</organism>
<comment type="caution">
    <text evidence="11">The sequence shown here is derived from an EMBL/GenBank/DDBJ whole genome shotgun (WGS) entry which is preliminary data.</text>
</comment>
<keyword evidence="9" id="KW-0326">Glycosidase</keyword>
<dbReference type="PANTHER" id="PTHR42944:SF1">
    <property type="entry name" value="ADENINE DNA GLYCOSYLASE"/>
    <property type="match status" value="1"/>
</dbReference>
<evidence type="ECO:0000256" key="9">
    <source>
        <dbReference type="ARBA" id="ARBA00023295"/>
    </source>
</evidence>
<dbReference type="PANTHER" id="PTHR42944">
    <property type="entry name" value="ADENINE DNA GLYCOSYLASE"/>
    <property type="match status" value="1"/>
</dbReference>
<dbReference type="Proteomes" id="UP000178587">
    <property type="component" value="Unassembled WGS sequence"/>
</dbReference>
<dbReference type="GO" id="GO:0006284">
    <property type="term" value="P:base-excision repair"/>
    <property type="evidence" value="ECO:0007669"/>
    <property type="project" value="InterPro"/>
</dbReference>
<protein>
    <recommendedName>
        <fullName evidence="10">HhH-GPD domain-containing protein</fullName>
    </recommendedName>
</protein>
<comment type="similarity">
    <text evidence="2">Belongs to the Nth/MutY family.</text>
</comment>
<keyword evidence="5" id="KW-0378">Hydrolase</keyword>
<evidence type="ECO:0000259" key="10">
    <source>
        <dbReference type="SMART" id="SM00478"/>
    </source>
</evidence>
<dbReference type="EMBL" id="MFLU01000007">
    <property type="protein sequence ID" value="OGG75173.1"/>
    <property type="molecule type" value="Genomic_DNA"/>
</dbReference>
<dbReference type="InterPro" id="IPR023170">
    <property type="entry name" value="HhH_base_excis_C"/>
</dbReference>
<dbReference type="CDD" id="cd00056">
    <property type="entry name" value="ENDO3c"/>
    <property type="match status" value="1"/>
</dbReference>
<dbReference type="SUPFAM" id="SSF48150">
    <property type="entry name" value="DNA-glycosylase"/>
    <property type="match status" value="1"/>
</dbReference>
<keyword evidence="6" id="KW-0408">Iron</keyword>
<dbReference type="InterPro" id="IPR044298">
    <property type="entry name" value="MIG/MutY"/>
</dbReference>
<dbReference type="GO" id="GO:0000701">
    <property type="term" value="F:purine-specific mismatch base pair DNA N-glycosylase activity"/>
    <property type="evidence" value="ECO:0007669"/>
    <property type="project" value="TreeGrafter"/>
</dbReference>
<evidence type="ECO:0000256" key="4">
    <source>
        <dbReference type="ARBA" id="ARBA00022763"/>
    </source>
</evidence>
<dbReference type="GO" id="GO:0006298">
    <property type="term" value="P:mismatch repair"/>
    <property type="evidence" value="ECO:0007669"/>
    <property type="project" value="TreeGrafter"/>
</dbReference>
<proteinExistence type="inferred from homology"/>
<keyword evidence="3" id="KW-0479">Metal-binding</keyword>
<dbReference type="InterPro" id="IPR011257">
    <property type="entry name" value="DNA_glycosylase"/>
</dbReference>
<feature type="domain" description="HhH-GPD" evidence="10">
    <location>
        <begin position="52"/>
        <end position="213"/>
    </location>
</feature>
<dbReference type="AlphaFoldDB" id="A0A1F6ENE7"/>
<dbReference type="Gene3D" id="1.10.1670.10">
    <property type="entry name" value="Helix-hairpin-Helix base-excision DNA repair enzymes (C-terminal)"/>
    <property type="match status" value="1"/>
</dbReference>
<gene>
    <name evidence="11" type="ORF">A3A34_02140</name>
</gene>
<evidence type="ECO:0000256" key="8">
    <source>
        <dbReference type="ARBA" id="ARBA00023204"/>
    </source>
</evidence>
<dbReference type="GO" id="GO:0046872">
    <property type="term" value="F:metal ion binding"/>
    <property type="evidence" value="ECO:0007669"/>
    <property type="project" value="UniProtKB-KW"/>
</dbReference>
<dbReference type="InterPro" id="IPR003265">
    <property type="entry name" value="HhH-GPD_domain"/>
</dbReference>
<dbReference type="GO" id="GO:0035485">
    <property type="term" value="F:adenine/guanine mispair binding"/>
    <property type="evidence" value="ECO:0007669"/>
    <property type="project" value="TreeGrafter"/>
</dbReference>
<dbReference type="GO" id="GO:0032357">
    <property type="term" value="F:oxidized purine DNA binding"/>
    <property type="evidence" value="ECO:0007669"/>
    <property type="project" value="TreeGrafter"/>
</dbReference>
<evidence type="ECO:0000313" key="12">
    <source>
        <dbReference type="Proteomes" id="UP000178587"/>
    </source>
</evidence>
<evidence type="ECO:0000256" key="7">
    <source>
        <dbReference type="ARBA" id="ARBA00023014"/>
    </source>
</evidence>
<evidence type="ECO:0000256" key="2">
    <source>
        <dbReference type="ARBA" id="ARBA00008343"/>
    </source>
</evidence>
<dbReference type="SMART" id="SM00478">
    <property type="entry name" value="ENDO3c"/>
    <property type="match status" value="1"/>
</dbReference>
<dbReference type="GO" id="GO:0034039">
    <property type="term" value="F:8-oxo-7,8-dihydroguanine DNA N-glycosylase activity"/>
    <property type="evidence" value="ECO:0007669"/>
    <property type="project" value="TreeGrafter"/>
</dbReference>
<accession>A0A1F6ENE7</accession>
<evidence type="ECO:0000256" key="3">
    <source>
        <dbReference type="ARBA" id="ARBA00022723"/>
    </source>
</evidence>
<keyword evidence="8" id="KW-0234">DNA repair</keyword>
<sequence>MPNGKTAGDVADRAAVARFHSVVWGYWKREGRYGLPWRRTKDPYKILVSEVMLQQTQVERVVPFYKNFLKQFPHVKCLASSSLASTLQCWSGLGYNRRARFLRDAAREIVKKHGGRVPKDAAALRALSGVGDYTAKAVRVFAWNEPEVLIETNIRTTCMHHFHSNVLPACAEASAGRQNVRMSDKEIFPLMAEAAKGQDPREWHWALMDYGAHLKKRGVRLNAKSAHYMKQSKFEGSLRQARGEVLRSLLCGEMFDLRGRTYTKALAGLAKDGLIERRGAKWYVAG</sequence>
<evidence type="ECO:0000256" key="6">
    <source>
        <dbReference type="ARBA" id="ARBA00023004"/>
    </source>
</evidence>
<dbReference type="GO" id="GO:0051536">
    <property type="term" value="F:iron-sulfur cluster binding"/>
    <property type="evidence" value="ECO:0007669"/>
    <property type="project" value="UniProtKB-KW"/>
</dbReference>
<dbReference type="InterPro" id="IPR004036">
    <property type="entry name" value="Endonuclease-III-like_CS2"/>
</dbReference>